<organism evidence="1 2">
    <name type="scientific">Trichoderma gamsii</name>
    <dbReference type="NCBI Taxonomy" id="398673"/>
    <lineage>
        <taxon>Eukaryota</taxon>
        <taxon>Fungi</taxon>
        <taxon>Dikarya</taxon>
        <taxon>Ascomycota</taxon>
        <taxon>Pezizomycotina</taxon>
        <taxon>Sordariomycetes</taxon>
        <taxon>Hypocreomycetidae</taxon>
        <taxon>Hypocreales</taxon>
        <taxon>Hypocreaceae</taxon>
        <taxon>Trichoderma</taxon>
    </lineage>
</organism>
<dbReference type="GO" id="GO:0003735">
    <property type="term" value="F:structural constituent of ribosome"/>
    <property type="evidence" value="ECO:0007669"/>
    <property type="project" value="TreeGrafter"/>
</dbReference>
<evidence type="ECO:0008006" key="3">
    <source>
        <dbReference type="Google" id="ProtNLM"/>
    </source>
</evidence>
<comment type="caution">
    <text evidence="1">The sequence shown here is derived from an EMBL/GenBank/DDBJ whole genome shotgun (WGS) entry which is preliminary data.</text>
</comment>
<dbReference type="GO" id="GO:0005763">
    <property type="term" value="C:mitochondrial small ribosomal subunit"/>
    <property type="evidence" value="ECO:0007669"/>
    <property type="project" value="TreeGrafter"/>
</dbReference>
<dbReference type="Pfam" id="PF12298">
    <property type="entry name" value="Bot1p"/>
    <property type="match status" value="1"/>
</dbReference>
<name>A0A2K0T8H5_9HYPO</name>
<proteinExistence type="predicted"/>
<dbReference type="OrthoDB" id="10052321at2759"/>
<accession>A0A2K0T8H5</accession>
<gene>
    <name evidence="1" type="ORF">TGAMA5MH_06220</name>
</gene>
<reference evidence="1 2" key="1">
    <citation type="submission" date="2017-02" db="EMBL/GenBank/DDBJ databases">
        <title>Genomes of Trichoderma spp. with biocontrol activity.</title>
        <authorList>
            <person name="Gardiner D."/>
            <person name="Kazan K."/>
            <person name="Vos C."/>
            <person name="Harvey P."/>
        </authorList>
    </citation>
    <scope>NUCLEOTIDE SEQUENCE [LARGE SCALE GENOMIC DNA]</scope>
    <source>
        <strain evidence="1 2">A5MH</strain>
    </source>
</reference>
<protein>
    <recommendedName>
        <fullName evidence="3">37S ribosomal protein S35, mitochondrial</fullName>
    </recommendedName>
</protein>
<evidence type="ECO:0000313" key="1">
    <source>
        <dbReference type="EMBL" id="PNP41825.1"/>
    </source>
</evidence>
<evidence type="ECO:0000313" key="2">
    <source>
        <dbReference type="Proteomes" id="UP000236546"/>
    </source>
</evidence>
<dbReference type="InterPro" id="IPR021036">
    <property type="entry name" value="Ribosomal_mS45"/>
</dbReference>
<sequence length="279" mass="32112">MSRARQQMYQWLKGREGSELAEAKGGPRYLGPLQDQPFPLNPLFRSQPVLDETTRELIWDKVIMRGEALKAVSAEMGVDVRRVAAVVRLKEVEKQWEREGKKLAVPYAKAVMNMLPKTSYREGEKNLPHEPVNEIHVHKLTMQQLFVPVSESRHFTRQDAAKAFHDTMLSVDARSPQPELIKMEREILQGKSRQDSLAKFKEATQKEEDRVAQRIAREALKEEEATTRVATDRYEFRFKEINADDVGRTGRSRKGTGWRYGAPFDDRKRGLVKIPTSVP</sequence>
<dbReference type="PANTHER" id="PTHR28158">
    <property type="entry name" value="37S RIBOSOMAL PROTEIN S35, MITOCHONDRIAL"/>
    <property type="match status" value="1"/>
</dbReference>
<dbReference type="PANTHER" id="PTHR28158:SF1">
    <property type="entry name" value="SMALL RIBOSOMAL SUBUNIT PROTEIN MS45"/>
    <property type="match status" value="1"/>
</dbReference>
<dbReference type="EMBL" id="MTYH01000053">
    <property type="protein sequence ID" value="PNP41825.1"/>
    <property type="molecule type" value="Genomic_DNA"/>
</dbReference>
<dbReference type="AlphaFoldDB" id="A0A2K0T8H5"/>
<dbReference type="GO" id="GO:0032543">
    <property type="term" value="P:mitochondrial translation"/>
    <property type="evidence" value="ECO:0007669"/>
    <property type="project" value="TreeGrafter"/>
</dbReference>
<dbReference type="Proteomes" id="UP000236546">
    <property type="component" value="Unassembled WGS sequence"/>
</dbReference>